<sequence length="118" mass="12859">MSWLERQREMKLDILESLARSQRAMARIIETVADADTGASGDDKAERRLIKSIEAISGYQQAIMEKMLGITIGEVKRSSPSAPWTNEELGVARFEARTVGEPAPASESASDSGSGFKK</sequence>
<evidence type="ECO:0000256" key="1">
    <source>
        <dbReference type="SAM" id="MobiDB-lite"/>
    </source>
</evidence>
<proteinExistence type="predicted"/>
<dbReference type="Proteomes" id="UP000639396">
    <property type="component" value="Unassembled WGS sequence"/>
</dbReference>
<evidence type="ECO:0000313" key="3">
    <source>
        <dbReference type="Proteomes" id="UP000639396"/>
    </source>
</evidence>
<name>A0A927C4Z1_9BACL</name>
<reference evidence="2" key="1">
    <citation type="submission" date="2020-09" db="EMBL/GenBank/DDBJ databases">
        <title>A novel bacterium of genus Paenibacillus, isolated from South China Sea.</title>
        <authorList>
            <person name="Huang H."/>
            <person name="Mo K."/>
            <person name="Hu Y."/>
        </authorList>
    </citation>
    <scope>NUCLEOTIDE SEQUENCE</scope>
    <source>
        <strain evidence="2">IB182363</strain>
    </source>
</reference>
<comment type="caution">
    <text evidence="2">The sequence shown here is derived from an EMBL/GenBank/DDBJ whole genome shotgun (WGS) entry which is preliminary data.</text>
</comment>
<dbReference type="EMBL" id="JACXJA010000003">
    <property type="protein sequence ID" value="MBD2860904.1"/>
    <property type="molecule type" value="Genomic_DNA"/>
</dbReference>
<feature type="compositionally biased region" description="Low complexity" evidence="1">
    <location>
        <begin position="100"/>
        <end position="118"/>
    </location>
</feature>
<protein>
    <submittedName>
        <fullName evidence="2">Uncharacterized protein</fullName>
    </submittedName>
</protein>
<accession>A0A927C4Z1</accession>
<gene>
    <name evidence="2" type="ORF">IDH45_02745</name>
</gene>
<evidence type="ECO:0000313" key="2">
    <source>
        <dbReference type="EMBL" id="MBD2860904.1"/>
    </source>
</evidence>
<keyword evidence="3" id="KW-1185">Reference proteome</keyword>
<dbReference type="RefSeq" id="WP_190924432.1">
    <property type="nucleotide sequence ID" value="NZ_JACXJA010000003.1"/>
</dbReference>
<feature type="region of interest" description="Disordered" evidence="1">
    <location>
        <begin position="96"/>
        <end position="118"/>
    </location>
</feature>
<dbReference type="AlphaFoldDB" id="A0A927C4Z1"/>
<organism evidence="2 3">
    <name type="scientific">Paenibacillus oceani</name>
    <dbReference type="NCBI Taxonomy" id="2772510"/>
    <lineage>
        <taxon>Bacteria</taxon>
        <taxon>Bacillati</taxon>
        <taxon>Bacillota</taxon>
        <taxon>Bacilli</taxon>
        <taxon>Bacillales</taxon>
        <taxon>Paenibacillaceae</taxon>
        <taxon>Paenibacillus</taxon>
    </lineage>
</organism>